<sequence>MCSLPGSSCSDGTQGSIHKWYFTKEEAANTASIREHGFTSEKELTYRQQATRFIQVMVDQLNHNVRDQRGKISQLCMCAAIMHMHRFFCFHSFKVFDYKDIAAACLFLAGKSEECPRKLDHIVRVWWAKKFEKHPSIPSNNHYVEAAQLIVQLENIILQTIAFDLKVEMPHPFVLAAMHEIAPNNKKLTECAYFFATDVLCVTNWAIRYNASAIACVCVHLVCVYAGYEIPPPTPGEKAWFEKIDPAMTQDVLNEMAQEFASIYKSCREWLALTRFVAKGIVKPSTPSPNPSRSGNGSEEKEILPPPPPPPTFHKKVDLSEYKERSKSHAPSGDRGSGDRAPPRRSFIPDTSQARPDISMPSLPLPGQEPVAQAAPPAPHENGHRSRDEHSKREEERRREKERRRREERERHGHFERPEDRERRKEEERRKREHDPTSGSGHTSSSHPPPEKRSRHESSSSVTPSSMSSSGRADSGSSSKPRPMAPVQVQHHSSHGYNSTANGSQPRSEKEIIRNSSQFCRAMEPPRALSPPPLPPSVLPPPPPPPSAIAELEDENYISWNGGVFNTRDDAERALQNSY</sequence>
<feature type="compositionally biased region" description="Low complexity" evidence="7">
    <location>
        <begin position="459"/>
        <end position="479"/>
    </location>
</feature>
<comment type="function">
    <text evidence="5">Regulatory subunit of the cyclin-dependent kinase pair (CDK9/cyclin T) complex, also called positive transcription elongation factor B (P-TEFb), which is proposed to facilitate the transition from abortive to production elongation by phosphorylating the CTD (carboxy-terminal domain) of the large subunit of RNA polymerase II (RNAP II).</text>
</comment>
<feature type="compositionally biased region" description="Basic and acidic residues" evidence="7">
    <location>
        <begin position="315"/>
        <end position="327"/>
    </location>
</feature>
<evidence type="ECO:0000256" key="4">
    <source>
        <dbReference type="ARBA" id="ARBA00023163"/>
    </source>
</evidence>
<dbReference type="AlphaFoldDB" id="A0A0N4YL51"/>
<dbReference type="Gene3D" id="1.10.472.10">
    <property type="entry name" value="Cyclin-like"/>
    <property type="match status" value="2"/>
</dbReference>
<evidence type="ECO:0000313" key="9">
    <source>
        <dbReference type="EMBL" id="VDL81528.1"/>
    </source>
</evidence>
<feature type="compositionally biased region" description="Pro residues" evidence="7">
    <location>
        <begin position="528"/>
        <end position="547"/>
    </location>
</feature>
<dbReference type="SMART" id="SM00385">
    <property type="entry name" value="CYCLIN"/>
    <property type="match status" value="2"/>
</dbReference>
<keyword evidence="2" id="KW-0805">Transcription regulation</keyword>
<evidence type="ECO:0000256" key="3">
    <source>
        <dbReference type="ARBA" id="ARBA00023127"/>
    </source>
</evidence>
<dbReference type="GO" id="GO:0006357">
    <property type="term" value="P:regulation of transcription by RNA polymerase II"/>
    <property type="evidence" value="ECO:0007669"/>
    <property type="project" value="InterPro"/>
</dbReference>
<feature type="compositionally biased region" description="Polar residues" evidence="7">
    <location>
        <begin position="495"/>
        <end position="506"/>
    </location>
</feature>
<dbReference type="STRING" id="27835.A0A0N4YL51"/>
<evidence type="ECO:0000256" key="5">
    <source>
        <dbReference type="ARBA" id="ARBA00056850"/>
    </source>
</evidence>
<dbReference type="OMA" id="TAYYMAT"/>
<evidence type="ECO:0000259" key="8">
    <source>
        <dbReference type="SMART" id="SM00385"/>
    </source>
</evidence>
<evidence type="ECO:0000313" key="10">
    <source>
        <dbReference type="Proteomes" id="UP000271162"/>
    </source>
</evidence>
<name>A0A0N4YL51_NIPBR</name>
<feature type="domain" description="Cyclin-like" evidence="8">
    <location>
        <begin position="52"/>
        <end position="159"/>
    </location>
</feature>
<keyword evidence="4" id="KW-0804">Transcription</keyword>
<protein>
    <submittedName>
        <fullName evidence="11">Cyclin-T (inferred by orthology to a D. melanogaster protein)</fullName>
    </submittedName>
</protein>
<dbReference type="InterPro" id="IPR013763">
    <property type="entry name" value="Cyclin-like_dom"/>
</dbReference>
<organism evidence="11">
    <name type="scientific">Nippostrongylus brasiliensis</name>
    <name type="common">Rat hookworm</name>
    <dbReference type="NCBI Taxonomy" id="27835"/>
    <lineage>
        <taxon>Eukaryota</taxon>
        <taxon>Metazoa</taxon>
        <taxon>Ecdysozoa</taxon>
        <taxon>Nematoda</taxon>
        <taxon>Chromadorea</taxon>
        <taxon>Rhabditida</taxon>
        <taxon>Rhabditina</taxon>
        <taxon>Rhabditomorpha</taxon>
        <taxon>Strongyloidea</taxon>
        <taxon>Heligmosomidae</taxon>
        <taxon>Nippostrongylus</taxon>
    </lineage>
</organism>
<proteinExistence type="inferred from homology"/>
<dbReference type="GO" id="GO:0016538">
    <property type="term" value="F:cyclin-dependent protein serine/threonine kinase regulator activity"/>
    <property type="evidence" value="ECO:0007669"/>
    <property type="project" value="InterPro"/>
</dbReference>
<dbReference type="InterPro" id="IPR006671">
    <property type="entry name" value="Cyclin_N"/>
</dbReference>
<accession>A0A0N4YL51</accession>
<gene>
    <name evidence="9" type="ORF">NBR_LOCUS17808</name>
</gene>
<keyword evidence="10" id="KW-1185">Reference proteome</keyword>
<feature type="compositionally biased region" description="Low complexity" evidence="7">
    <location>
        <begin position="437"/>
        <end position="446"/>
    </location>
</feature>
<evidence type="ECO:0000256" key="7">
    <source>
        <dbReference type="SAM" id="MobiDB-lite"/>
    </source>
</evidence>
<dbReference type="Pfam" id="PF21797">
    <property type="entry name" value="CycT2-like_C"/>
    <property type="match status" value="1"/>
</dbReference>
<feature type="compositionally biased region" description="Basic and acidic residues" evidence="7">
    <location>
        <begin position="381"/>
        <end position="436"/>
    </location>
</feature>
<evidence type="ECO:0000256" key="2">
    <source>
        <dbReference type="ARBA" id="ARBA00023015"/>
    </source>
</evidence>
<reference evidence="9 10" key="2">
    <citation type="submission" date="2018-11" db="EMBL/GenBank/DDBJ databases">
        <authorList>
            <consortium name="Pathogen Informatics"/>
        </authorList>
    </citation>
    <scope>NUCLEOTIDE SEQUENCE [LARGE SCALE GENOMIC DNA]</scope>
</reference>
<evidence type="ECO:0000256" key="1">
    <source>
        <dbReference type="ARBA" id="ARBA00008638"/>
    </source>
</evidence>
<dbReference type="SUPFAM" id="SSF47954">
    <property type="entry name" value="Cyclin-like"/>
    <property type="match status" value="2"/>
</dbReference>
<feature type="domain" description="Cyclin-like" evidence="8">
    <location>
        <begin position="171"/>
        <end position="262"/>
    </location>
</feature>
<keyword evidence="3 6" id="KW-0195">Cyclin</keyword>
<dbReference type="CDD" id="cd20539">
    <property type="entry name" value="CYCLIN_CCNT_rpt2"/>
    <property type="match status" value="1"/>
</dbReference>
<dbReference type="FunFam" id="1.10.472.10:FF:000181">
    <property type="entry name" value="Protein CBR-CIT-1.1"/>
    <property type="match status" value="1"/>
</dbReference>
<reference evidence="11" key="1">
    <citation type="submission" date="2017-02" db="UniProtKB">
        <authorList>
            <consortium name="WormBaseParasite"/>
        </authorList>
    </citation>
    <scope>IDENTIFICATION</scope>
</reference>
<dbReference type="Proteomes" id="UP000271162">
    <property type="component" value="Unassembled WGS sequence"/>
</dbReference>
<feature type="compositionally biased region" description="Basic and acidic residues" evidence="7">
    <location>
        <begin position="449"/>
        <end position="458"/>
    </location>
</feature>
<feature type="region of interest" description="Disordered" evidence="7">
    <location>
        <begin position="282"/>
        <end position="550"/>
    </location>
</feature>
<dbReference type="EMBL" id="UYSL01022984">
    <property type="protein sequence ID" value="VDL81528.1"/>
    <property type="molecule type" value="Genomic_DNA"/>
</dbReference>
<dbReference type="PANTHER" id="PTHR10026">
    <property type="entry name" value="CYCLIN"/>
    <property type="match status" value="1"/>
</dbReference>
<dbReference type="InterPro" id="IPR036915">
    <property type="entry name" value="Cyclin-like_sf"/>
</dbReference>
<dbReference type="Pfam" id="PF00134">
    <property type="entry name" value="Cyclin_N"/>
    <property type="match status" value="1"/>
</dbReference>
<evidence type="ECO:0000313" key="11">
    <source>
        <dbReference type="WBParaSite" id="NBR_0001780701-mRNA-1"/>
    </source>
</evidence>
<dbReference type="InterPro" id="IPR043198">
    <property type="entry name" value="Cyclin/Ssn8"/>
</dbReference>
<dbReference type="WBParaSite" id="NBR_0001780701-mRNA-1">
    <property type="protein sequence ID" value="NBR_0001780701-mRNA-1"/>
    <property type="gene ID" value="NBR_0001780701"/>
</dbReference>
<comment type="similarity">
    <text evidence="1">Belongs to the cyclin family. Cyclin C subfamily.</text>
</comment>
<evidence type="ECO:0000256" key="6">
    <source>
        <dbReference type="RuleBase" id="RU000383"/>
    </source>
</evidence>